<evidence type="ECO:0000313" key="9">
    <source>
        <dbReference type="Proteomes" id="UP000193719"/>
    </source>
</evidence>
<comment type="similarity">
    <text evidence="2">Belongs to the glycosyl hydrolase 3 family.</text>
</comment>
<name>A0A1Y1VBK5_9FUNG</name>
<gene>
    <name evidence="8" type="ORF">BCR36DRAFT_350219</name>
</gene>
<dbReference type="Gene3D" id="2.60.40.10">
    <property type="entry name" value="Immunoglobulins"/>
    <property type="match status" value="1"/>
</dbReference>
<dbReference type="STRING" id="1754191.A0A1Y1VBK5"/>
<evidence type="ECO:0000256" key="4">
    <source>
        <dbReference type="ARBA" id="ARBA00022801"/>
    </source>
</evidence>
<keyword evidence="4" id="KW-0378">Hydrolase</keyword>
<dbReference type="SMART" id="SM01217">
    <property type="entry name" value="Fn3_like"/>
    <property type="match status" value="1"/>
</dbReference>
<evidence type="ECO:0000256" key="5">
    <source>
        <dbReference type="ARBA" id="ARBA00023295"/>
    </source>
</evidence>
<evidence type="ECO:0000256" key="1">
    <source>
        <dbReference type="ARBA" id="ARBA00000448"/>
    </source>
</evidence>
<dbReference type="OrthoDB" id="2128893at2759"/>
<dbReference type="EMBL" id="MCFH01000016">
    <property type="protein sequence ID" value="ORX52069.1"/>
    <property type="molecule type" value="Genomic_DNA"/>
</dbReference>
<dbReference type="PANTHER" id="PTHR42715:SF10">
    <property type="entry name" value="BETA-GLUCOSIDASE"/>
    <property type="match status" value="1"/>
</dbReference>
<dbReference type="Gene3D" id="3.20.20.300">
    <property type="entry name" value="Glycoside hydrolase, family 3, N-terminal domain"/>
    <property type="match status" value="1"/>
</dbReference>
<dbReference type="GO" id="GO:0005975">
    <property type="term" value="P:carbohydrate metabolic process"/>
    <property type="evidence" value="ECO:0007669"/>
    <property type="project" value="InterPro"/>
</dbReference>
<dbReference type="InterPro" id="IPR001764">
    <property type="entry name" value="Glyco_hydro_3_N"/>
</dbReference>
<feature type="signal peptide" evidence="6">
    <location>
        <begin position="1"/>
        <end position="18"/>
    </location>
</feature>
<feature type="domain" description="Fibronectin type III-like" evidence="7">
    <location>
        <begin position="340"/>
        <end position="412"/>
    </location>
</feature>
<dbReference type="Pfam" id="PF14310">
    <property type="entry name" value="Fn3-like"/>
    <property type="match status" value="1"/>
</dbReference>
<dbReference type="InterPro" id="IPR002772">
    <property type="entry name" value="Glyco_hydro_3_C"/>
</dbReference>
<evidence type="ECO:0000256" key="6">
    <source>
        <dbReference type="SAM" id="SignalP"/>
    </source>
</evidence>
<dbReference type="Pfam" id="PF00933">
    <property type="entry name" value="Glyco_hydro_3"/>
    <property type="match status" value="1"/>
</dbReference>
<comment type="catalytic activity">
    <reaction evidence="1">
        <text>Hydrolysis of terminal, non-reducing beta-D-glucosyl residues with release of beta-D-glucose.</text>
        <dbReference type="EC" id="3.2.1.21"/>
    </reaction>
</comment>
<dbReference type="InterPro" id="IPR036962">
    <property type="entry name" value="Glyco_hydro_3_N_sf"/>
</dbReference>
<keyword evidence="5 8" id="KW-0326">Glycosidase</keyword>
<reference evidence="8 9" key="2">
    <citation type="submission" date="2016-08" db="EMBL/GenBank/DDBJ databases">
        <title>Pervasive Adenine N6-methylation of Active Genes in Fungi.</title>
        <authorList>
            <consortium name="DOE Joint Genome Institute"/>
            <person name="Mondo S.J."/>
            <person name="Dannebaum R.O."/>
            <person name="Kuo R.C."/>
            <person name="Labutti K."/>
            <person name="Haridas S."/>
            <person name="Kuo A."/>
            <person name="Salamov A."/>
            <person name="Ahrendt S.R."/>
            <person name="Lipzen A."/>
            <person name="Sullivan W."/>
            <person name="Andreopoulos W.B."/>
            <person name="Clum A."/>
            <person name="Lindquist E."/>
            <person name="Daum C."/>
            <person name="Ramamoorthy G.K."/>
            <person name="Gryganskyi A."/>
            <person name="Culley D."/>
            <person name="Magnuson J.K."/>
            <person name="James T.Y."/>
            <person name="O'Malley M.A."/>
            <person name="Stajich J.E."/>
            <person name="Spatafora J.W."/>
            <person name="Visel A."/>
            <person name="Grigoriev I.V."/>
        </authorList>
    </citation>
    <scope>NUCLEOTIDE SEQUENCE [LARGE SCALE GENOMIC DNA]</scope>
    <source>
        <strain evidence="9">finn</strain>
    </source>
</reference>
<dbReference type="PANTHER" id="PTHR42715">
    <property type="entry name" value="BETA-GLUCOSIDASE"/>
    <property type="match status" value="1"/>
</dbReference>
<protein>
    <recommendedName>
        <fullName evidence="3">beta-glucosidase</fullName>
        <ecNumber evidence="3">3.2.1.21</ecNumber>
    </recommendedName>
</protein>
<dbReference type="InterPro" id="IPR036881">
    <property type="entry name" value="Glyco_hydro_3_C_sf"/>
</dbReference>
<dbReference type="InterPro" id="IPR017853">
    <property type="entry name" value="GH"/>
</dbReference>
<dbReference type="InterPro" id="IPR050288">
    <property type="entry name" value="Cellulose_deg_GH3"/>
</dbReference>
<reference evidence="8 9" key="1">
    <citation type="submission" date="2016-08" db="EMBL/GenBank/DDBJ databases">
        <title>Genomes of anaerobic fungi encode conserved fungal cellulosomes for biomass hydrolysis.</title>
        <authorList>
            <consortium name="DOE Joint Genome Institute"/>
            <person name="Haitjema C.H."/>
            <person name="Gilmore S.P."/>
            <person name="Henske J.K."/>
            <person name="Solomon K.V."/>
            <person name="De Groot R."/>
            <person name="Kuo A."/>
            <person name="Mondo S.J."/>
            <person name="Salamov A.A."/>
            <person name="Labutti K."/>
            <person name="Zhao Z."/>
            <person name="Chiniquy J."/>
            <person name="Barry K."/>
            <person name="Brewer H.M."/>
            <person name="Purvine S.O."/>
            <person name="Wright A.T."/>
            <person name="Boxma B."/>
            <person name="Van Alen T."/>
            <person name="Hackstein J.H."/>
            <person name="Baker S.E."/>
            <person name="Grigoriev I.V."/>
            <person name="O'Malley M.A."/>
        </authorList>
    </citation>
    <scope>NUCLEOTIDE SEQUENCE [LARGE SCALE GENOMIC DNA]</scope>
    <source>
        <strain evidence="9">finn</strain>
    </source>
</reference>
<dbReference type="Gene3D" id="3.40.50.1700">
    <property type="entry name" value="Glycoside hydrolase family 3 C-terminal domain"/>
    <property type="match status" value="1"/>
</dbReference>
<proteinExistence type="inferred from homology"/>
<evidence type="ECO:0000256" key="3">
    <source>
        <dbReference type="ARBA" id="ARBA00012744"/>
    </source>
</evidence>
<dbReference type="InterPro" id="IPR026891">
    <property type="entry name" value="Fn3-like"/>
</dbReference>
<keyword evidence="9" id="KW-1185">Reference proteome</keyword>
<feature type="chain" id="PRO_5012779107" description="beta-glucosidase" evidence="6">
    <location>
        <begin position="19"/>
        <end position="829"/>
    </location>
</feature>
<dbReference type="InterPro" id="IPR013783">
    <property type="entry name" value="Ig-like_fold"/>
</dbReference>
<evidence type="ECO:0000313" key="8">
    <source>
        <dbReference type="EMBL" id="ORX52069.1"/>
    </source>
</evidence>
<dbReference type="SUPFAM" id="SSF51445">
    <property type="entry name" value="(Trans)glycosidases"/>
    <property type="match status" value="1"/>
</dbReference>
<accession>A0A1Y1VBK5</accession>
<dbReference type="EC" id="3.2.1.21" evidence="3"/>
<dbReference type="AlphaFoldDB" id="A0A1Y1VBK5"/>
<evidence type="ECO:0000259" key="7">
    <source>
        <dbReference type="SMART" id="SM01217"/>
    </source>
</evidence>
<keyword evidence="6" id="KW-0732">Signal</keyword>
<comment type="caution">
    <text evidence="8">The sequence shown here is derived from an EMBL/GenBank/DDBJ whole genome shotgun (WGS) entry which is preliminary data.</text>
</comment>
<evidence type="ECO:0000256" key="2">
    <source>
        <dbReference type="ARBA" id="ARBA00005336"/>
    </source>
</evidence>
<organism evidence="8 9">
    <name type="scientific">Piromyces finnis</name>
    <dbReference type="NCBI Taxonomy" id="1754191"/>
    <lineage>
        <taxon>Eukaryota</taxon>
        <taxon>Fungi</taxon>
        <taxon>Fungi incertae sedis</taxon>
        <taxon>Chytridiomycota</taxon>
        <taxon>Chytridiomycota incertae sedis</taxon>
        <taxon>Neocallimastigomycetes</taxon>
        <taxon>Neocallimastigales</taxon>
        <taxon>Neocallimastigaceae</taxon>
        <taxon>Piromyces</taxon>
    </lineage>
</organism>
<dbReference type="SUPFAM" id="SSF52279">
    <property type="entry name" value="Beta-D-glucan exohydrolase, C-terminal domain"/>
    <property type="match status" value="1"/>
</dbReference>
<sequence>MKFLNILLLCTINSIVHAFAEDTSVTEDEINDYEIEHQSVLDQHLSECTVLLRKNGDFPISSSERKIHLYGGGIRHTVKGGLGSGNIKTRTFDTIETAFKKEGFEVLSSEYLDAYDDCYEKAHDDFIQGLRDGFDYANPYGYLIDHFSVIMDEPECDIPIDESGDLAVYVVSRITGEGIDRKVAKGDIFLTDSEKKAIKTLARGYKKFMLVLNTGGPVDLSGLEEVQNILVLSQLGFNTSKTLVDLVTGEKYPSGKLTTTWTKYDDYFANTGNLTDVDYVEGVYVGYRYFDSADVDVLFPFGHGLSYTEFENSIKSVKINGEKVTVDAIVTNVGKAKGKEVLELYLSKPSTSDLDEPYQELVNFAKTKELSPKKKDNVKLEFKLSDFASYDSKSQAYVLNAGNYIIRIGNSSRNTVPCAVIEVPSKVIVKKVQNQLADSGFQDLVFKSKKEDDLTGVPVLTLNAKHIKTETVDYTKKSIINEEVKGLSVEEKVSLVIGAHSSDPYGSYVYSVAGVAGEFYKFRDLKPAVLSDGPAGINIAKDYYIGEDGLPHSTEGMFGSDTLDIVPLEMRDAFSFLFPFVPEGVTYIHQYTTAIPIGTALAQSWNVNFAKKCGDIVGDEMNIFGINFWLAPALNIHRTIVNGRNFEYYSEDPYISGMMAASITKGVQGHEKAYVTLKHFLGNNKETNRSFNSSNMSERAFREVYLRGFEIAIKNGKPGGIMSSYNLVNGIHVNEHVGIMTNVLRKELEYNEVVMTDWLFANMANTDTEGKYPQYSAVNIIKASGDVVMQGNKDFFDEVVAAIEDNTLSMEELEASATRIYEVILKVQN</sequence>
<dbReference type="Pfam" id="PF01915">
    <property type="entry name" value="Glyco_hydro_3_C"/>
    <property type="match status" value="1"/>
</dbReference>
<dbReference type="GO" id="GO:0008422">
    <property type="term" value="F:beta-glucosidase activity"/>
    <property type="evidence" value="ECO:0007669"/>
    <property type="project" value="UniProtKB-EC"/>
</dbReference>
<dbReference type="Proteomes" id="UP000193719">
    <property type="component" value="Unassembled WGS sequence"/>
</dbReference>